<sequence>MLNQTTTDSTNEFRKKLDLLALSLSLQENTNHFGLNKDYQLLFSTYIQMIHEDQDEFFIKQSQKENIIESLKRTKDFYDFEKKEQVQMIFEKLRNNDPTDFMLIPSSFYPGEYGEVSPHACGLTVYKKNDSFVVMKVDKEKRFDDHTVSYFEIPPTNIAELSEVFLKERFHEVRKPYYVLKRLTALSTQNESIGIPTIVMKGQKTGNCSVNEVDAALKTILFHCRKDIFSLDTNEQVTPKWHSEHAESILEMRKRFLIALKGKNPELNRQLDYIYFHYLYKKGQLKSEFLENIDTKKRRWHLQIHFLFKEDPYISAIFDHPGELPTIDENLIQEKSNNIIKSLGIYPTSKLAEISSDDLTEYLDQQKYITNIINGRLPFIQVPIAKEMTQRMIASLEKKEQEVQEELHQRQVPKETKMEQKLSEPALIHVPQKTISPIEKNVEKLKHVLVFGDEQDRKGLMEKLDHLDPRQKKIPHDSKVYIEMIFHALRKRSFNSKNLERAIQNNPLLKEITQVIRDSIDLNTNAVYPMQSLGERQEYTQTIEYTNQVFEEIADAGSQNPLIHRSELILIEAVKKREDVELWVPLDSLRHQMDQTIDGFRNEVFDHALRVLYLQRNKLQGRLVFWENGQRVVAPWERDPELWANRIPQSVIKNEPFPIEIAHVGITKKATIDVLPPLNEEAKKCERTFTSLDKIEPQKAKVVVTDNLKDFKSVVTQLSTVVKEGQVVVANMSSNEQKNELDNFKRSLFGKETSQNKEGVIKESLDEFKLYKNVSTLFGRTASNTRGEVRLDPLHKPIKRLIDQATDQSIQRKSQSYQIRMVGMKDRSTNTREEAKSKTHCFSSVVTRFNNLFEKGRSAPAKNETTKQTNPEKVRMATLLTDFRPIKFGKNLEMYQKTTYQHKTMSDR</sequence>
<proteinExistence type="predicted"/>
<dbReference type="OrthoDB" id="2195100at2"/>
<dbReference type="EMBL" id="MSTR01000002">
    <property type="protein sequence ID" value="ONN44371.1"/>
    <property type="molecule type" value="Genomic_DNA"/>
</dbReference>
<protein>
    <submittedName>
        <fullName evidence="1">Uncharacterized protein</fullName>
    </submittedName>
</protein>
<evidence type="ECO:0000313" key="1">
    <source>
        <dbReference type="EMBL" id="ONN44371.1"/>
    </source>
</evidence>
<dbReference type="STRING" id="53346.A5802_002509"/>
<dbReference type="Proteomes" id="UP000189299">
    <property type="component" value="Unassembled WGS sequence"/>
</dbReference>
<name>A0A1V2ULU2_ENTMU</name>
<dbReference type="AlphaFoldDB" id="A0A1V2ULU2"/>
<gene>
    <name evidence="1" type="ORF">BTN92_02825</name>
</gene>
<comment type="caution">
    <text evidence="1">The sequence shown here is derived from an EMBL/GenBank/DDBJ whole genome shotgun (WGS) entry which is preliminary data.</text>
</comment>
<organism evidence="1 2">
    <name type="scientific">Enterococcus mundtii</name>
    <dbReference type="NCBI Taxonomy" id="53346"/>
    <lineage>
        <taxon>Bacteria</taxon>
        <taxon>Bacillati</taxon>
        <taxon>Bacillota</taxon>
        <taxon>Bacilli</taxon>
        <taxon>Lactobacillales</taxon>
        <taxon>Enterococcaceae</taxon>
        <taxon>Enterococcus</taxon>
    </lineage>
</organism>
<evidence type="ECO:0000313" key="2">
    <source>
        <dbReference type="Proteomes" id="UP000189299"/>
    </source>
</evidence>
<dbReference type="RefSeq" id="WP_077151252.1">
    <property type="nucleotide sequence ID" value="NZ_CABMMO010000002.1"/>
</dbReference>
<accession>A0A1V2ULU2</accession>
<reference evidence="1 2" key="1">
    <citation type="submission" date="2016-12" db="EMBL/GenBank/DDBJ databases">
        <authorList>
            <person name="Song W.-J."/>
            <person name="Kurnit D.M."/>
        </authorList>
    </citation>
    <scope>NUCLEOTIDE SEQUENCE [LARGE SCALE GENOMIC DNA]</scope>
    <source>
        <strain evidence="1 2">CGB1038-1_S1</strain>
    </source>
</reference>